<proteinExistence type="predicted"/>
<keyword evidence="2" id="KW-1185">Reference proteome</keyword>
<sequence>MTSLVMLWEPHDAAVVLRERFGHDGAPGAAAWLGSVLSQDFGRQMASCDKIVMSDSNALAWLQTFDGDRLILKWSVNKDRFAGLEALAAVTDWLRRERLPVSAPVRAVDGGCRSRVTVSASGSNKSCPATCWT</sequence>
<protein>
    <submittedName>
        <fullName evidence="1">Uncharacterized protein</fullName>
    </submittedName>
</protein>
<dbReference type="STRING" id="1123357.SAMN02745244_00419"/>
<accession>A0A1M6BCP9</accession>
<dbReference type="RefSeq" id="WP_073185901.1">
    <property type="nucleotide sequence ID" value="NZ_FQZG01000006.1"/>
</dbReference>
<organism evidence="1 2">
    <name type="scientific">Tessaracoccus bendigoensis DSM 12906</name>
    <dbReference type="NCBI Taxonomy" id="1123357"/>
    <lineage>
        <taxon>Bacteria</taxon>
        <taxon>Bacillati</taxon>
        <taxon>Actinomycetota</taxon>
        <taxon>Actinomycetes</taxon>
        <taxon>Propionibacteriales</taxon>
        <taxon>Propionibacteriaceae</taxon>
        <taxon>Tessaracoccus</taxon>
    </lineage>
</organism>
<reference evidence="1 2" key="1">
    <citation type="submission" date="2016-11" db="EMBL/GenBank/DDBJ databases">
        <authorList>
            <person name="Jaros S."/>
            <person name="Januszkiewicz K."/>
            <person name="Wedrychowicz H."/>
        </authorList>
    </citation>
    <scope>NUCLEOTIDE SEQUENCE [LARGE SCALE GENOMIC DNA]</scope>
    <source>
        <strain evidence="1 2">DSM 12906</strain>
    </source>
</reference>
<dbReference type="EMBL" id="FQZG01000006">
    <property type="protein sequence ID" value="SHI46457.1"/>
    <property type="molecule type" value="Genomic_DNA"/>
</dbReference>
<evidence type="ECO:0000313" key="2">
    <source>
        <dbReference type="Proteomes" id="UP000184512"/>
    </source>
</evidence>
<dbReference type="Proteomes" id="UP000184512">
    <property type="component" value="Unassembled WGS sequence"/>
</dbReference>
<name>A0A1M6BCP9_9ACTN</name>
<dbReference type="AlphaFoldDB" id="A0A1M6BCP9"/>
<dbReference type="InterPro" id="IPR011009">
    <property type="entry name" value="Kinase-like_dom_sf"/>
</dbReference>
<evidence type="ECO:0000313" key="1">
    <source>
        <dbReference type="EMBL" id="SHI46457.1"/>
    </source>
</evidence>
<gene>
    <name evidence="1" type="ORF">SAMN02745244_00419</name>
</gene>
<dbReference type="OrthoDB" id="4691774at2"/>
<dbReference type="SUPFAM" id="SSF56112">
    <property type="entry name" value="Protein kinase-like (PK-like)"/>
    <property type="match status" value="1"/>
</dbReference>